<keyword evidence="8 9" id="KW-0472">Membrane</keyword>
<evidence type="ECO:0000259" key="10">
    <source>
        <dbReference type="Pfam" id="PF01618"/>
    </source>
</evidence>
<keyword evidence="12" id="KW-1185">Reference proteome</keyword>
<evidence type="ECO:0000313" key="11">
    <source>
        <dbReference type="EMBL" id="MBB1486655.1"/>
    </source>
</evidence>
<feature type="domain" description="MotA/TolQ/ExbB proton channel" evidence="10">
    <location>
        <begin position="97"/>
        <end position="212"/>
    </location>
</feature>
<dbReference type="GO" id="GO:0006935">
    <property type="term" value="P:chemotaxis"/>
    <property type="evidence" value="ECO:0007669"/>
    <property type="project" value="InterPro"/>
</dbReference>
<dbReference type="PANTHER" id="PTHR30433">
    <property type="entry name" value="CHEMOTAXIS PROTEIN MOTA"/>
    <property type="match status" value="1"/>
</dbReference>
<dbReference type="AlphaFoldDB" id="A0A839IN57"/>
<accession>A0A839IN57</accession>
<dbReference type="Proteomes" id="UP000565262">
    <property type="component" value="Unassembled WGS sequence"/>
</dbReference>
<sequence>MDIATLLGIIGAVAIVAMAMVLGGDPTIFINPPSLLIVIGGSMFVVLAKFSLGQFLGAVKVAAKAFAFKLESPEEIIGVLVDVAQVARKGGLLALEEKEVDNAFLKNGMQLLVDGQDREVVKTMLQKDRSLTLERHKWGAKVFTALGDVGPAMGMIGTLIGLVQMLANMDDPKSIGPAMAVALLTTLYGAMLATMICIPIADKLDLRMTEEARIQAIIIDALLAIQAGQNPRVIEDMLRNYLPAGTRDDANFDQPAAE</sequence>
<dbReference type="PANTHER" id="PTHR30433:SF2">
    <property type="entry name" value="MOTILITY PROTEIN A"/>
    <property type="match status" value="1"/>
</dbReference>
<keyword evidence="4" id="KW-1003">Cell membrane</keyword>
<keyword evidence="5 9" id="KW-0812">Transmembrane</keyword>
<evidence type="ECO:0000256" key="7">
    <source>
        <dbReference type="ARBA" id="ARBA00022989"/>
    </source>
</evidence>
<evidence type="ECO:0000256" key="8">
    <source>
        <dbReference type="ARBA" id="ARBA00023136"/>
    </source>
</evidence>
<evidence type="ECO:0000256" key="1">
    <source>
        <dbReference type="ARBA" id="ARBA00004651"/>
    </source>
</evidence>
<keyword evidence="11" id="KW-0966">Cell projection</keyword>
<feature type="transmembrane region" description="Helical" evidence="9">
    <location>
        <begin position="33"/>
        <end position="52"/>
    </location>
</feature>
<dbReference type="InterPro" id="IPR002898">
    <property type="entry name" value="MotA_ExbB_proton_chnl"/>
</dbReference>
<dbReference type="RefSeq" id="WP_182808435.1">
    <property type="nucleotide sequence ID" value="NZ_JACJFM010000008.1"/>
</dbReference>
<keyword evidence="11" id="KW-0282">Flagellum</keyword>
<proteinExistence type="inferred from homology"/>
<dbReference type="InterPro" id="IPR047055">
    <property type="entry name" value="MotA-like"/>
</dbReference>
<protein>
    <submittedName>
        <fullName evidence="11">Flagellar motor protein PomA</fullName>
    </submittedName>
</protein>
<evidence type="ECO:0000256" key="3">
    <source>
        <dbReference type="ARBA" id="ARBA00022448"/>
    </source>
</evidence>
<evidence type="ECO:0000256" key="6">
    <source>
        <dbReference type="ARBA" id="ARBA00022779"/>
    </source>
</evidence>
<organism evidence="11 12">
    <name type="scientific">Oceanospirillum sediminis</name>
    <dbReference type="NCBI Taxonomy" id="2760088"/>
    <lineage>
        <taxon>Bacteria</taxon>
        <taxon>Pseudomonadati</taxon>
        <taxon>Pseudomonadota</taxon>
        <taxon>Gammaproteobacteria</taxon>
        <taxon>Oceanospirillales</taxon>
        <taxon>Oceanospirillaceae</taxon>
        <taxon>Oceanospirillum</taxon>
    </lineage>
</organism>
<keyword evidence="7 9" id="KW-1133">Transmembrane helix</keyword>
<dbReference type="InterPro" id="IPR000540">
    <property type="entry name" value="Flag_MotA_CS"/>
</dbReference>
<evidence type="ECO:0000256" key="2">
    <source>
        <dbReference type="ARBA" id="ARBA00008038"/>
    </source>
</evidence>
<reference evidence="11 12" key="1">
    <citation type="submission" date="2020-08" db="EMBL/GenBank/DDBJ databases">
        <title>Oceanospirillum sp. nov. isolated from marine sediment.</title>
        <authorList>
            <person name="Ji X."/>
        </authorList>
    </citation>
    <scope>NUCLEOTIDE SEQUENCE [LARGE SCALE GENOMIC DNA]</scope>
    <source>
        <strain evidence="11 12">D5</strain>
    </source>
</reference>
<keyword evidence="6" id="KW-0283">Flagellar rotation</keyword>
<dbReference type="NCBIfam" id="NF006527">
    <property type="entry name" value="PRK08990.1"/>
    <property type="match status" value="1"/>
</dbReference>
<dbReference type="PROSITE" id="PS01307">
    <property type="entry name" value="MOTA"/>
    <property type="match status" value="1"/>
</dbReference>
<evidence type="ECO:0000256" key="5">
    <source>
        <dbReference type="ARBA" id="ARBA00022692"/>
    </source>
</evidence>
<evidence type="ECO:0000313" key="12">
    <source>
        <dbReference type="Proteomes" id="UP000565262"/>
    </source>
</evidence>
<comment type="similarity">
    <text evidence="2">Belongs to the MotA family.</text>
</comment>
<keyword evidence="3" id="KW-0813">Transport</keyword>
<feature type="transmembrane region" description="Helical" evidence="9">
    <location>
        <begin position="142"/>
        <end position="167"/>
    </location>
</feature>
<feature type="transmembrane region" description="Helical" evidence="9">
    <location>
        <begin position="179"/>
        <end position="201"/>
    </location>
</feature>
<gene>
    <name evidence="11" type="primary">pomA</name>
    <name evidence="11" type="ORF">H4O21_08530</name>
</gene>
<comment type="subcellular location">
    <subcellularLocation>
        <location evidence="1">Cell membrane</location>
        <topology evidence="1">Multi-pass membrane protein</topology>
    </subcellularLocation>
</comment>
<dbReference type="EMBL" id="JACJFM010000008">
    <property type="protein sequence ID" value="MBB1486655.1"/>
    <property type="molecule type" value="Genomic_DNA"/>
</dbReference>
<evidence type="ECO:0000256" key="4">
    <source>
        <dbReference type="ARBA" id="ARBA00022475"/>
    </source>
</evidence>
<dbReference type="GO" id="GO:0005886">
    <property type="term" value="C:plasma membrane"/>
    <property type="evidence" value="ECO:0007669"/>
    <property type="project" value="UniProtKB-SubCell"/>
</dbReference>
<dbReference type="GO" id="GO:0071978">
    <property type="term" value="P:bacterial-type flagellum-dependent swarming motility"/>
    <property type="evidence" value="ECO:0007669"/>
    <property type="project" value="InterPro"/>
</dbReference>
<comment type="caution">
    <text evidence="11">The sequence shown here is derived from an EMBL/GenBank/DDBJ whole genome shotgun (WGS) entry which is preliminary data.</text>
</comment>
<evidence type="ECO:0000256" key="9">
    <source>
        <dbReference type="SAM" id="Phobius"/>
    </source>
</evidence>
<name>A0A839IN57_9GAMM</name>
<keyword evidence="11" id="KW-0969">Cilium</keyword>
<dbReference type="Pfam" id="PF01618">
    <property type="entry name" value="MotA_ExbB"/>
    <property type="match status" value="1"/>
</dbReference>